<evidence type="ECO:0000313" key="5">
    <source>
        <dbReference type="EMBL" id="PIE32266.1"/>
    </source>
</evidence>
<gene>
    <name evidence="5" type="ORF">CSA56_16060</name>
</gene>
<keyword evidence="1" id="KW-0560">Oxidoreductase</keyword>
<dbReference type="GO" id="GO:0051287">
    <property type="term" value="F:NAD binding"/>
    <property type="evidence" value="ECO:0007669"/>
    <property type="project" value="InterPro"/>
</dbReference>
<reference evidence="5 6" key="1">
    <citation type="submission" date="2017-10" db="EMBL/GenBank/DDBJ databases">
        <title>Novel microbial diversity and functional potential in the marine mammal oral microbiome.</title>
        <authorList>
            <person name="Dudek N.K."/>
            <person name="Sun C.L."/>
            <person name="Burstein D."/>
            <person name="Kantor R.S."/>
            <person name="Aliaga Goltsman D.S."/>
            <person name="Bik E.M."/>
            <person name="Thomas B.C."/>
            <person name="Banfield J.F."/>
            <person name="Relman D.A."/>
        </authorList>
    </citation>
    <scope>NUCLEOTIDE SEQUENCE [LARGE SCALE GENOMIC DNA]</scope>
    <source>
        <strain evidence="5">DOLJORAL78_47_16</strain>
    </source>
</reference>
<comment type="similarity">
    <text evidence="3">Belongs to the UDP-glucose/GDP-mannose dehydrogenase family.</text>
</comment>
<name>A0A2G6K991_9BACT</name>
<dbReference type="InterPro" id="IPR008927">
    <property type="entry name" value="6-PGluconate_DH-like_C_sf"/>
</dbReference>
<dbReference type="PIRSF" id="PIRSF000124">
    <property type="entry name" value="UDPglc_GDPman_dh"/>
    <property type="match status" value="1"/>
</dbReference>
<evidence type="ECO:0000256" key="3">
    <source>
        <dbReference type="PIRNR" id="PIRNR000124"/>
    </source>
</evidence>
<dbReference type="InterPro" id="IPR014026">
    <property type="entry name" value="UDP-Glc/GDP-Man_DH_dimer"/>
</dbReference>
<dbReference type="InterPro" id="IPR014027">
    <property type="entry name" value="UDP-Glc/GDP-Man_DH_C"/>
</dbReference>
<dbReference type="InterPro" id="IPR001732">
    <property type="entry name" value="UDP-Glc/GDP-Man_DH_N"/>
</dbReference>
<dbReference type="GO" id="GO:0016616">
    <property type="term" value="F:oxidoreductase activity, acting on the CH-OH group of donors, NAD or NADP as acceptor"/>
    <property type="evidence" value="ECO:0007669"/>
    <property type="project" value="InterPro"/>
</dbReference>
<dbReference type="EMBL" id="PDSK01000116">
    <property type="protein sequence ID" value="PIE32266.1"/>
    <property type="molecule type" value="Genomic_DNA"/>
</dbReference>
<dbReference type="InterPro" id="IPR036220">
    <property type="entry name" value="UDP-Glc/GDP-Man_DH_C_sf"/>
</dbReference>
<dbReference type="PANTHER" id="PTHR43491:SF1">
    <property type="entry name" value="UDP-N-ACETYL-D-MANNOSAMINE DEHYDROGENASE"/>
    <property type="match status" value="1"/>
</dbReference>
<dbReference type="Pfam" id="PF03720">
    <property type="entry name" value="UDPG_MGDP_dh_C"/>
    <property type="match status" value="1"/>
</dbReference>
<evidence type="ECO:0000313" key="6">
    <source>
        <dbReference type="Proteomes" id="UP000230821"/>
    </source>
</evidence>
<dbReference type="InterPro" id="IPR017476">
    <property type="entry name" value="UDP-Glc/GDP-Man"/>
</dbReference>
<proteinExistence type="inferred from homology"/>
<dbReference type="SMART" id="SM00984">
    <property type="entry name" value="UDPG_MGDP_dh_C"/>
    <property type="match status" value="1"/>
</dbReference>
<dbReference type="SUPFAM" id="SSF48179">
    <property type="entry name" value="6-phosphogluconate dehydrogenase C-terminal domain-like"/>
    <property type="match status" value="1"/>
</dbReference>
<dbReference type="Gene3D" id="3.40.50.720">
    <property type="entry name" value="NAD(P)-binding Rossmann-like Domain"/>
    <property type="match status" value="2"/>
</dbReference>
<dbReference type="PIRSF" id="PIRSF500136">
    <property type="entry name" value="UDP_ManNAc_DH"/>
    <property type="match status" value="1"/>
</dbReference>
<evidence type="ECO:0000259" key="4">
    <source>
        <dbReference type="SMART" id="SM00984"/>
    </source>
</evidence>
<dbReference type="Pfam" id="PF00984">
    <property type="entry name" value="UDPG_MGDP_dh"/>
    <property type="match status" value="1"/>
</dbReference>
<dbReference type="Pfam" id="PF03721">
    <property type="entry name" value="UDPG_MGDP_dh_N"/>
    <property type="match status" value="1"/>
</dbReference>
<comment type="caution">
    <text evidence="5">The sequence shown here is derived from an EMBL/GenBank/DDBJ whole genome shotgun (WGS) entry which is preliminary data.</text>
</comment>
<dbReference type="SUPFAM" id="SSF52413">
    <property type="entry name" value="UDP-glucose/GDP-mannose dehydrogenase C-terminal domain"/>
    <property type="match status" value="1"/>
</dbReference>
<protein>
    <submittedName>
        <fullName evidence="5">UDP-N-acetyl-D-glucosamine dehydrogenase</fullName>
    </submittedName>
</protein>
<dbReference type="NCBIfam" id="TIGR03026">
    <property type="entry name" value="NDP-sugDHase"/>
    <property type="match status" value="1"/>
</dbReference>
<evidence type="ECO:0000256" key="2">
    <source>
        <dbReference type="ARBA" id="ARBA00023027"/>
    </source>
</evidence>
<accession>A0A2G6K991</accession>
<evidence type="ECO:0000256" key="1">
    <source>
        <dbReference type="ARBA" id="ARBA00023002"/>
    </source>
</evidence>
<dbReference type="GO" id="GO:0016628">
    <property type="term" value="F:oxidoreductase activity, acting on the CH-CH group of donors, NAD or NADP as acceptor"/>
    <property type="evidence" value="ECO:0007669"/>
    <property type="project" value="InterPro"/>
</dbReference>
<dbReference type="InterPro" id="IPR028359">
    <property type="entry name" value="UDP_ManNAc/GlcNAc_DH"/>
</dbReference>
<keyword evidence="2" id="KW-0520">NAD</keyword>
<dbReference type="Proteomes" id="UP000230821">
    <property type="component" value="Unassembled WGS sequence"/>
</dbReference>
<organism evidence="5 6">
    <name type="scientific">candidate division KSB3 bacterium</name>
    <dbReference type="NCBI Taxonomy" id="2044937"/>
    <lineage>
        <taxon>Bacteria</taxon>
        <taxon>candidate division KSB3</taxon>
    </lineage>
</organism>
<dbReference type="PANTHER" id="PTHR43491">
    <property type="entry name" value="UDP-N-ACETYL-D-MANNOSAMINE DEHYDROGENASE"/>
    <property type="match status" value="1"/>
</dbReference>
<sequence length="436" mass="48120">MNMEQLKIKIEEKTAVVGIIGLGYVGLPLAVEFGQAGFSIVGIDVDQKKVDLLNRGESYIQDVPTEHVAELVNIGRLKATTDFSALQQIDTVSICVPTPLRKSKDPDISYIMAAVEEIVKYLHAGQLIVLESTTYPGTTDEAILPELLKTGLKVGDDFHLAFSPERVDPGNPHYNTQNTPKVIGGVTPQCSETAKCLYEQAIGTVVPVSSTKSAELVKLLENTFRSVNIGLVNEIAVMCDKLNVDVWEVIDAAATKPFGFMPFYPGPGLGGHCIPIDPYYLAWKMKTLNYNARFIELAGEINASMPDYVVAKVVDVLNNAQKSVKGSRILILGIAYKKDINDVRESPALDIFRLLEHKGAELYYNDPFIPQFSEDALTFKSSELSEDFLESMDCAVLVTNHSSYENQWLVDHSQIFIDTRNVTKNVVDSRSVIVKL</sequence>
<dbReference type="AlphaFoldDB" id="A0A2G6K991"/>
<dbReference type="SUPFAM" id="SSF51735">
    <property type="entry name" value="NAD(P)-binding Rossmann-fold domains"/>
    <property type="match status" value="1"/>
</dbReference>
<feature type="domain" description="UDP-glucose/GDP-mannose dehydrogenase C-terminal" evidence="4">
    <location>
        <begin position="330"/>
        <end position="425"/>
    </location>
</feature>
<dbReference type="GO" id="GO:0000271">
    <property type="term" value="P:polysaccharide biosynthetic process"/>
    <property type="evidence" value="ECO:0007669"/>
    <property type="project" value="InterPro"/>
</dbReference>
<dbReference type="InterPro" id="IPR036291">
    <property type="entry name" value="NAD(P)-bd_dom_sf"/>
</dbReference>